<keyword evidence="12" id="KW-1185">Reference proteome</keyword>
<dbReference type="Proteomes" id="UP001583172">
    <property type="component" value="Unassembled WGS sequence"/>
</dbReference>
<organism evidence="11 12">
    <name type="scientific">Humicola insolens</name>
    <name type="common">Soft-rot fungus</name>
    <dbReference type="NCBI Taxonomy" id="85995"/>
    <lineage>
        <taxon>Eukaryota</taxon>
        <taxon>Fungi</taxon>
        <taxon>Dikarya</taxon>
        <taxon>Ascomycota</taxon>
        <taxon>Pezizomycotina</taxon>
        <taxon>Sordariomycetes</taxon>
        <taxon>Sordariomycetidae</taxon>
        <taxon>Sordariales</taxon>
        <taxon>Chaetomiaceae</taxon>
        <taxon>Mycothermus</taxon>
    </lineage>
</organism>
<reference evidence="11 12" key="1">
    <citation type="journal article" date="2024" name="Commun. Biol.">
        <title>Comparative genomic analysis of thermophilic fungi reveals convergent evolutionary adaptations and gene losses.</title>
        <authorList>
            <person name="Steindorff A.S."/>
            <person name="Aguilar-Pontes M.V."/>
            <person name="Robinson A.J."/>
            <person name="Andreopoulos B."/>
            <person name="LaButti K."/>
            <person name="Kuo A."/>
            <person name="Mondo S."/>
            <person name="Riley R."/>
            <person name="Otillar R."/>
            <person name="Haridas S."/>
            <person name="Lipzen A."/>
            <person name="Grimwood J."/>
            <person name="Schmutz J."/>
            <person name="Clum A."/>
            <person name="Reid I.D."/>
            <person name="Moisan M.C."/>
            <person name="Butler G."/>
            <person name="Nguyen T.T.M."/>
            <person name="Dewar K."/>
            <person name="Conant G."/>
            <person name="Drula E."/>
            <person name="Henrissat B."/>
            <person name="Hansel C."/>
            <person name="Singer S."/>
            <person name="Hutchinson M.I."/>
            <person name="de Vries R.P."/>
            <person name="Natvig D.O."/>
            <person name="Powell A.J."/>
            <person name="Tsang A."/>
            <person name="Grigoriev I.V."/>
        </authorList>
    </citation>
    <scope>NUCLEOTIDE SEQUENCE [LARGE SCALE GENOMIC DNA]</scope>
    <source>
        <strain evidence="11 12">CBS 620.91</strain>
    </source>
</reference>
<evidence type="ECO:0000256" key="3">
    <source>
        <dbReference type="ARBA" id="ARBA00022729"/>
    </source>
</evidence>
<keyword evidence="4 9" id="KW-0378">Hydrolase</keyword>
<keyword evidence="7 9" id="KW-0326">Glycosidase</keyword>
<evidence type="ECO:0000256" key="5">
    <source>
        <dbReference type="ARBA" id="ARBA00023001"/>
    </source>
</evidence>
<dbReference type="PANTHER" id="PTHR33753:SF2">
    <property type="entry name" value="GLYCOSIDE HYDROLASE FAMILY 7 PROTEIN"/>
    <property type="match status" value="1"/>
</dbReference>
<evidence type="ECO:0000313" key="11">
    <source>
        <dbReference type="EMBL" id="KAL1840824.1"/>
    </source>
</evidence>
<evidence type="ECO:0000256" key="8">
    <source>
        <dbReference type="ARBA" id="ARBA00023326"/>
    </source>
</evidence>
<dbReference type="EC" id="3.2.1.-" evidence="9"/>
<evidence type="ECO:0000313" key="12">
    <source>
        <dbReference type="Proteomes" id="UP001583172"/>
    </source>
</evidence>
<proteinExistence type="inferred from homology"/>
<dbReference type="SUPFAM" id="SSF49899">
    <property type="entry name" value="Concanavalin A-like lectins/glucanases"/>
    <property type="match status" value="1"/>
</dbReference>
<evidence type="ECO:0000256" key="1">
    <source>
        <dbReference type="ARBA" id="ARBA00001641"/>
    </source>
</evidence>
<evidence type="ECO:0000256" key="4">
    <source>
        <dbReference type="ARBA" id="ARBA00022801"/>
    </source>
</evidence>
<dbReference type="Pfam" id="PF00840">
    <property type="entry name" value="Glyco_hydro_7"/>
    <property type="match status" value="1"/>
</dbReference>
<protein>
    <recommendedName>
        <fullName evidence="9">Glucanase</fullName>
        <ecNumber evidence="9">3.2.1.-</ecNumber>
    </recommendedName>
</protein>
<evidence type="ECO:0000256" key="10">
    <source>
        <dbReference type="SAM" id="SignalP"/>
    </source>
</evidence>
<dbReference type="InterPro" id="IPR013320">
    <property type="entry name" value="ConA-like_dom_sf"/>
</dbReference>
<dbReference type="PANTHER" id="PTHR33753">
    <property type="entry name" value="1,4-BETA-D-GLUCAN CELLOBIOHYDROLASE B"/>
    <property type="match status" value="1"/>
</dbReference>
<accession>A0ABR3VG42</accession>
<keyword evidence="3 10" id="KW-0732">Signal</keyword>
<gene>
    <name evidence="11" type="ORF">VTJ49DRAFT_7723</name>
</gene>
<comment type="similarity">
    <text evidence="2 9">Belongs to the glycosyl hydrolase 7 (cellulase C) family.</text>
</comment>
<evidence type="ECO:0000256" key="7">
    <source>
        <dbReference type="ARBA" id="ARBA00023295"/>
    </source>
</evidence>
<keyword evidence="8 9" id="KW-0624">Polysaccharide degradation</keyword>
<feature type="chain" id="PRO_5046342693" description="Glucanase" evidence="10">
    <location>
        <begin position="19"/>
        <end position="470"/>
    </location>
</feature>
<evidence type="ECO:0000256" key="6">
    <source>
        <dbReference type="ARBA" id="ARBA00023277"/>
    </source>
</evidence>
<keyword evidence="5 9" id="KW-0136">Cellulose degradation</keyword>
<dbReference type="InterPro" id="IPR001722">
    <property type="entry name" value="Glyco_hydro_7"/>
</dbReference>
<keyword evidence="6" id="KW-0119">Carbohydrate metabolism</keyword>
<evidence type="ECO:0000256" key="9">
    <source>
        <dbReference type="RuleBase" id="RU361164"/>
    </source>
</evidence>
<feature type="signal peptide" evidence="10">
    <location>
        <begin position="1"/>
        <end position="18"/>
    </location>
</feature>
<dbReference type="InterPro" id="IPR037019">
    <property type="entry name" value="Glyco_hydro_7_sf"/>
</dbReference>
<dbReference type="PRINTS" id="PR00734">
    <property type="entry name" value="GLHYDRLASE7"/>
</dbReference>
<evidence type="ECO:0000256" key="2">
    <source>
        <dbReference type="ARBA" id="ARBA00006044"/>
    </source>
</evidence>
<dbReference type="EMBL" id="JAZGSY010000098">
    <property type="protein sequence ID" value="KAL1840824.1"/>
    <property type="molecule type" value="Genomic_DNA"/>
</dbReference>
<dbReference type="Gene3D" id="2.70.100.10">
    <property type="entry name" value="Glycoside hydrolase, family 7, domain"/>
    <property type="match status" value="1"/>
</dbReference>
<sequence length="470" mass="52449">MMRPSILALTLSLPLATSQRVGSLLPETYPRLTWSQCTTNATCEPIPGLLVLDANYRFLHEVDTDRPCFQSNSWNLDVCNTSATCSERCALEGARYRESYGVATPDEISVAQRLRANNPAGELIPGVPDYERTAGSRLFLLESRSRYRTFTLLGNELAFDVDLSTVGCGINAAMFFVPMDADGGVARDRGRNEAGAAYGTGYCDATCGRDLRFVPGLGANVEGWTSSETDPNGGEGRWGSCCPQMGVWNSNAHAFSLSTHLCSSQGREPGPWLCEGRYCDPFYIDPEDRYRLSCDYLGCSYNPYRVGNREFYGKGKVVDTTRKFTVVTRFSETNVTQFFIQNGRRIDMPGPSNSQYLPAEAGLYDDMCFMEAVVFDEFDRFAMAGGWPDHIRQILTQPMVLTFEIGTDYWAWNTWLDSIFPNDGLEMPGRERGPCPPEENDPRVVEKKHQDAQVIWSNIRFGPIGSTVRL</sequence>
<comment type="catalytic activity">
    <reaction evidence="1">
        <text>Hydrolysis of (1-&gt;4)-beta-D-glucosidic linkages in cellulose and cellotetraose, releasing cellobiose from the non-reducing ends of the chains.</text>
        <dbReference type="EC" id="3.2.1.91"/>
    </reaction>
</comment>
<name>A0ABR3VG42_HUMIN</name>
<comment type="caution">
    <text evidence="11">The sequence shown here is derived from an EMBL/GenBank/DDBJ whole genome shotgun (WGS) entry which is preliminary data.</text>
</comment>